<gene>
    <name evidence="3" type="ORF">CYLTODRAFT_316805</name>
</gene>
<dbReference type="EMBL" id="KN880477">
    <property type="protein sequence ID" value="KIY69836.1"/>
    <property type="molecule type" value="Genomic_DNA"/>
</dbReference>
<keyword evidence="1" id="KW-0472">Membrane</keyword>
<evidence type="ECO:0000313" key="4">
    <source>
        <dbReference type="Proteomes" id="UP000054007"/>
    </source>
</evidence>
<name>A0A0D7BJP3_9AGAR</name>
<feature type="domain" description="DUF6535" evidence="2">
    <location>
        <begin position="26"/>
        <end position="197"/>
    </location>
</feature>
<sequence length="200" mass="22782">VANHDYRVKYPHTERYHELDEDARVWWVYNDEAKAFDDDGVGEWGDSLDILLIFAGLFSAVLTTFLVETSRSLSIDPVELSVAYLKEIIALHASEIPDVPKTPEVMFSPPTRALWINGLWFTSLVLSLAVALFVVLAKQWLRQYIAFVTGTARERALIRQFRMNGMLKWHIRAILGFLPIVLHIALMLFLVGLVVFLGPL</sequence>
<feature type="transmembrane region" description="Helical" evidence="1">
    <location>
        <begin position="169"/>
        <end position="197"/>
    </location>
</feature>
<feature type="non-terminal residue" evidence="3">
    <location>
        <position position="200"/>
    </location>
</feature>
<keyword evidence="4" id="KW-1185">Reference proteome</keyword>
<protein>
    <recommendedName>
        <fullName evidence="2">DUF6535 domain-containing protein</fullName>
    </recommendedName>
</protein>
<dbReference type="Proteomes" id="UP000054007">
    <property type="component" value="Unassembled WGS sequence"/>
</dbReference>
<dbReference type="InterPro" id="IPR045338">
    <property type="entry name" value="DUF6535"/>
</dbReference>
<evidence type="ECO:0000256" key="1">
    <source>
        <dbReference type="SAM" id="Phobius"/>
    </source>
</evidence>
<accession>A0A0D7BJP3</accession>
<feature type="transmembrane region" description="Helical" evidence="1">
    <location>
        <begin position="50"/>
        <end position="67"/>
    </location>
</feature>
<proteinExistence type="predicted"/>
<reference evidence="3 4" key="1">
    <citation type="journal article" date="2015" name="Fungal Genet. Biol.">
        <title>Evolution of novel wood decay mechanisms in Agaricales revealed by the genome sequences of Fistulina hepatica and Cylindrobasidium torrendii.</title>
        <authorList>
            <person name="Floudas D."/>
            <person name="Held B.W."/>
            <person name="Riley R."/>
            <person name="Nagy L.G."/>
            <person name="Koehler G."/>
            <person name="Ransdell A.S."/>
            <person name="Younus H."/>
            <person name="Chow J."/>
            <person name="Chiniquy J."/>
            <person name="Lipzen A."/>
            <person name="Tritt A."/>
            <person name="Sun H."/>
            <person name="Haridas S."/>
            <person name="LaButti K."/>
            <person name="Ohm R.A."/>
            <person name="Kues U."/>
            <person name="Blanchette R.A."/>
            <person name="Grigoriev I.V."/>
            <person name="Minto R.E."/>
            <person name="Hibbett D.S."/>
        </authorList>
    </citation>
    <scope>NUCLEOTIDE SEQUENCE [LARGE SCALE GENOMIC DNA]</scope>
    <source>
        <strain evidence="3 4">FP15055 ss-10</strain>
    </source>
</reference>
<keyword evidence="1" id="KW-1133">Transmembrane helix</keyword>
<evidence type="ECO:0000259" key="2">
    <source>
        <dbReference type="Pfam" id="PF20153"/>
    </source>
</evidence>
<keyword evidence="1" id="KW-0812">Transmembrane</keyword>
<feature type="transmembrane region" description="Helical" evidence="1">
    <location>
        <begin position="114"/>
        <end position="137"/>
    </location>
</feature>
<dbReference type="OrthoDB" id="3221808at2759"/>
<feature type="non-terminal residue" evidence="3">
    <location>
        <position position="1"/>
    </location>
</feature>
<organism evidence="3 4">
    <name type="scientific">Cylindrobasidium torrendii FP15055 ss-10</name>
    <dbReference type="NCBI Taxonomy" id="1314674"/>
    <lineage>
        <taxon>Eukaryota</taxon>
        <taxon>Fungi</taxon>
        <taxon>Dikarya</taxon>
        <taxon>Basidiomycota</taxon>
        <taxon>Agaricomycotina</taxon>
        <taxon>Agaricomycetes</taxon>
        <taxon>Agaricomycetidae</taxon>
        <taxon>Agaricales</taxon>
        <taxon>Marasmiineae</taxon>
        <taxon>Physalacriaceae</taxon>
        <taxon>Cylindrobasidium</taxon>
    </lineage>
</organism>
<evidence type="ECO:0000313" key="3">
    <source>
        <dbReference type="EMBL" id="KIY69836.1"/>
    </source>
</evidence>
<dbReference type="AlphaFoldDB" id="A0A0D7BJP3"/>
<dbReference type="Pfam" id="PF20153">
    <property type="entry name" value="DUF6535"/>
    <property type="match status" value="1"/>
</dbReference>